<dbReference type="PATRIC" id="fig|345073.21.peg.2484"/>
<evidence type="ECO:0000256" key="1">
    <source>
        <dbReference type="SAM" id="Phobius"/>
    </source>
</evidence>
<accession>A0A0H3AIV0</accession>
<dbReference type="OrthoDB" id="9795854at2"/>
<reference evidence="2 3" key="1">
    <citation type="submission" date="2007-03" db="EMBL/GenBank/DDBJ databases">
        <authorList>
            <person name="Heidelberg J."/>
        </authorList>
    </citation>
    <scope>NUCLEOTIDE SEQUENCE [LARGE SCALE GENOMIC DNA]</scope>
    <source>
        <strain evidence="3">ATCC 39541 / Classical Ogawa 395 / O395</strain>
    </source>
</reference>
<dbReference type="InterPro" id="IPR007359">
    <property type="entry name" value="SigmaE_reg_RseC_MucC"/>
</dbReference>
<dbReference type="InterPro" id="IPR026268">
    <property type="entry name" value="RseC"/>
</dbReference>
<evidence type="ECO:0000313" key="2">
    <source>
        <dbReference type="EMBL" id="ABQ20432.1"/>
    </source>
</evidence>
<gene>
    <name evidence="2" type="primary">rseC</name>
    <name evidence="2" type="ordered locus">VC0395_A2042</name>
</gene>
<dbReference type="PANTHER" id="PTHR35867:SF1">
    <property type="entry name" value="PROTEIN RSEC"/>
    <property type="match status" value="1"/>
</dbReference>
<dbReference type="AlphaFoldDB" id="A0A0H3AIV0"/>
<keyword evidence="1" id="KW-0472">Membrane</keyword>
<keyword evidence="1" id="KW-1133">Transmembrane helix</keyword>
<dbReference type="Pfam" id="PF04246">
    <property type="entry name" value="RseC_MucC"/>
    <property type="match status" value="1"/>
</dbReference>
<dbReference type="KEGG" id="vco:VC0395_A2042"/>
<feature type="transmembrane region" description="Helical" evidence="1">
    <location>
        <begin position="83"/>
        <end position="100"/>
    </location>
</feature>
<feature type="transmembrane region" description="Helical" evidence="1">
    <location>
        <begin position="106"/>
        <end position="130"/>
    </location>
</feature>
<dbReference type="eggNOG" id="COG3086">
    <property type="taxonomic scope" value="Bacteria"/>
</dbReference>
<dbReference type="RefSeq" id="WP_000988005.1">
    <property type="nucleotide sequence ID" value="NC_009457.1"/>
</dbReference>
<dbReference type="GeneID" id="69718930"/>
<dbReference type="PANTHER" id="PTHR35867">
    <property type="entry name" value="PROTEIN RSEC"/>
    <property type="match status" value="1"/>
</dbReference>
<keyword evidence="1" id="KW-0812">Transmembrane</keyword>
<name>A0A0H3AIV0_VIBC3</name>
<proteinExistence type="predicted"/>
<dbReference type="KEGG" id="vcr:VC395_2579"/>
<dbReference type="PIRSF" id="PIRSF004923">
    <property type="entry name" value="RseC"/>
    <property type="match status" value="1"/>
</dbReference>
<evidence type="ECO:0000313" key="3">
    <source>
        <dbReference type="Proteomes" id="UP000000249"/>
    </source>
</evidence>
<protein>
    <submittedName>
        <fullName evidence="2">Sigma-E factor regulatory protein RseC</fullName>
    </submittedName>
</protein>
<dbReference type="EMBL" id="CP000627">
    <property type="protein sequence ID" value="ABQ20432.1"/>
    <property type="molecule type" value="Genomic_DNA"/>
</dbReference>
<organism evidence="2 3">
    <name type="scientific">Vibrio cholerae serotype O1 (strain ATCC 39541 / Classical Ogawa 395 / O395)</name>
    <dbReference type="NCBI Taxonomy" id="345073"/>
    <lineage>
        <taxon>Bacteria</taxon>
        <taxon>Pseudomonadati</taxon>
        <taxon>Pseudomonadota</taxon>
        <taxon>Gammaproteobacteria</taxon>
        <taxon>Vibrionales</taxon>
        <taxon>Vibrionaceae</taxon>
        <taxon>Vibrio</taxon>
    </lineage>
</organism>
<sequence length="156" mass="16861">MMTALATVTKVVPAQQGFQVTLSCEQQTSCSSCQSSKSCGTGIVSKAFGNKTLFWRLQTTQALEAGEVVEIGLPEKSVLQSAALVYLLPLFFMMLGAWLGDQWLAPMLGFGEGIVILTALLFIALGVWVAKHYAKVLELRSQQQVVLLRKLGIPVA</sequence>
<dbReference type="Proteomes" id="UP000000249">
    <property type="component" value="Chromosome 1"/>
</dbReference>